<dbReference type="Gene3D" id="2.60.40.10">
    <property type="entry name" value="Immunoglobulins"/>
    <property type="match status" value="1"/>
</dbReference>
<organism evidence="4 5">
    <name type="scientific">Eubacterium ruminantium</name>
    <dbReference type="NCBI Taxonomy" id="42322"/>
    <lineage>
        <taxon>Bacteria</taxon>
        <taxon>Bacillati</taxon>
        <taxon>Bacillota</taxon>
        <taxon>Clostridia</taxon>
        <taxon>Eubacteriales</taxon>
        <taxon>Eubacteriaceae</taxon>
        <taxon>Eubacterium</taxon>
    </lineage>
</organism>
<keyword evidence="5" id="KW-1185">Reference proteome</keyword>
<dbReference type="PANTHER" id="PTHR34135:SF2">
    <property type="entry name" value="LYSOZYME"/>
    <property type="match status" value="1"/>
</dbReference>
<dbReference type="EMBL" id="FUXA01000003">
    <property type="protein sequence ID" value="SJZ35885.1"/>
    <property type="molecule type" value="Genomic_DNA"/>
</dbReference>
<protein>
    <submittedName>
        <fullName evidence="4">Lyzozyme M1 (1,4-beta-N-acetylmuramidase), GH25 family</fullName>
    </submittedName>
</protein>
<comment type="similarity">
    <text evidence="1">Belongs to the glycosyl hydrolase 25 family.</text>
</comment>
<dbReference type="Gene3D" id="3.20.20.80">
    <property type="entry name" value="Glycosidases"/>
    <property type="match status" value="1"/>
</dbReference>
<dbReference type="PROSITE" id="PS51904">
    <property type="entry name" value="GLYCOSYL_HYDROL_F25_2"/>
    <property type="match status" value="1"/>
</dbReference>
<dbReference type="Pfam" id="PF01183">
    <property type="entry name" value="Glyco_hydro_25"/>
    <property type="match status" value="1"/>
</dbReference>
<feature type="transmembrane region" description="Helical" evidence="3">
    <location>
        <begin position="7"/>
        <end position="29"/>
    </location>
</feature>
<keyword evidence="3" id="KW-0472">Membrane</keyword>
<dbReference type="OrthoDB" id="9783374at2"/>
<proteinExistence type="inferred from homology"/>
<evidence type="ECO:0000256" key="3">
    <source>
        <dbReference type="SAM" id="Phobius"/>
    </source>
</evidence>
<evidence type="ECO:0000313" key="4">
    <source>
        <dbReference type="EMBL" id="SJZ35885.1"/>
    </source>
</evidence>
<dbReference type="GO" id="GO:0009253">
    <property type="term" value="P:peptidoglycan catabolic process"/>
    <property type="evidence" value="ECO:0007669"/>
    <property type="project" value="InterPro"/>
</dbReference>
<feature type="compositionally biased region" description="Acidic residues" evidence="2">
    <location>
        <begin position="57"/>
        <end position="71"/>
    </location>
</feature>
<dbReference type="InterPro" id="IPR013783">
    <property type="entry name" value="Ig-like_fold"/>
</dbReference>
<keyword evidence="3" id="KW-1133">Transmembrane helix</keyword>
<accession>A0A1T4K0T2</accession>
<name>A0A1T4K0T2_9FIRM</name>
<dbReference type="GO" id="GO:0003796">
    <property type="term" value="F:lysozyme activity"/>
    <property type="evidence" value="ECO:0007669"/>
    <property type="project" value="InterPro"/>
</dbReference>
<feature type="region of interest" description="Disordered" evidence="2">
    <location>
        <begin position="54"/>
        <end position="86"/>
    </location>
</feature>
<dbReference type="GO" id="GO:0016052">
    <property type="term" value="P:carbohydrate catabolic process"/>
    <property type="evidence" value="ECO:0007669"/>
    <property type="project" value="TreeGrafter"/>
</dbReference>
<dbReference type="Proteomes" id="UP000189857">
    <property type="component" value="Unassembled WGS sequence"/>
</dbReference>
<dbReference type="AlphaFoldDB" id="A0A1T4K0T2"/>
<dbReference type="GO" id="GO:0016998">
    <property type="term" value="P:cell wall macromolecule catabolic process"/>
    <property type="evidence" value="ECO:0007669"/>
    <property type="project" value="InterPro"/>
</dbReference>
<dbReference type="SUPFAM" id="SSF51445">
    <property type="entry name" value="(Trans)glycosidases"/>
    <property type="match status" value="1"/>
</dbReference>
<dbReference type="InterPro" id="IPR002053">
    <property type="entry name" value="Glyco_hydro_25"/>
</dbReference>
<reference evidence="4 5" key="1">
    <citation type="submission" date="2017-02" db="EMBL/GenBank/DDBJ databases">
        <authorList>
            <person name="Peterson S.W."/>
        </authorList>
    </citation>
    <scope>NUCLEOTIDE SEQUENCE [LARGE SCALE GENOMIC DNA]</scope>
    <source>
        <strain evidence="4 5">ATCC 17233</strain>
    </source>
</reference>
<evidence type="ECO:0000256" key="2">
    <source>
        <dbReference type="SAM" id="MobiDB-lite"/>
    </source>
</evidence>
<dbReference type="InterPro" id="IPR017853">
    <property type="entry name" value="GH"/>
</dbReference>
<sequence length="403" mass="45894">MDRLKKVFLIIVEILLVAGFIFAVMIYIFPDVFSKKKDKNDKAYDSSVVEVISTEGTTEETTEGTTEETIEGNDSSGDKNGLSSEDKDITTEELIEETYEDNDAPFFLSFDSSPVIEVGDNFDIDDHVGYADDVDRDVDIKIVGEFDNLVEGVYPLEIVITDDAGHSSSETMELNVVSSITEDENVYSGYQEEFSDFINDYKTDNSAVGIDISRWQDAVDFDAVKAAGCEFVYIRLGGYDDGELYTDRYYIGNIAGAKAAGLKVGVYWHAEEKNAEEIRNSVDYLVTVLGDDELNLPIAYDWEDFYDFERYDMNIHDINTNFKLFAKELENRGYEACLYGSKYYLESIWKYNDDQPVWLAHYTSETSYSGHFFMWQHGCTGRIDGIDGDVDLNILYKDKYEMK</sequence>
<gene>
    <name evidence="4" type="ORF">SAMN02745110_00070</name>
</gene>
<evidence type="ECO:0000313" key="5">
    <source>
        <dbReference type="Proteomes" id="UP000189857"/>
    </source>
</evidence>
<evidence type="ECO:0000256" key="1">
    <source>
        <dbReference type="ARBA" id="ARBA00010646"/>
    </source>
</evidence>
<dbReference type="RefSeq" id="WP_078785766.1">
    <property type="nucleotide sequence ID" value="NZ_FMTO01000002.1"/>
</dbReference>
<keyword evidence="3" id="KW-0812">Transmembrane</keyword>
<dbReference type="PANTHER" id="PTHR34135">
    <property type="entry name" value="LYSOZYME"/>
    <property type="match status" value="1"/>
</dbReference>